<evidence type="ECO:0000313" key="1">
    <source>
        <dbReference type="EMBL" id="MBW8268966.1"/>
    </source>
</evidence>
<name>A0ABS7F015_9PROT</name>
<sequence>MPLFTLAVEGRPVPVLAQQNLGRAEKLVTSAIAPDLAELEEAGRPVWNGESELTVRNASPDETSRWERAFAQAIAEGEAAEGDRDGFAVFLIAVEEAGGEEDESEG</sequence>
<gene>
    <name evidence="1" type="ORF">K1J50_05645</name>
</gene>
<dbReference type="EMBL" id="JAHZUY010000008">
    <property type="protein sequence ID" value="MBW8268966.1"/>
    <property type="molecule type" value="Genomic_DNA"/>
</dbReference>
<proteinExistence type="predicted"/>
<organism evidence="1 2">
    <name type="scientific">Caldovatus aquaticus</name>
    <dbReference type="NCBI Taxonomy" id="2865671"/>
    <lineage>
        <taxon>Bacteria</taxon>
        <taxon>Pseudomonadati</taxon>
        <taxon>Pseudomonadota</taxon>
        <taxon>Alphaproteobacteria</taxon>
        <taxon>Acetobacterales</taxon>
        <taxon>Roseomonadaceae</taxon>
        <taxon>Caldovatus</taxon>
    </lineage>
</organism>
<protein>
    <submittedName>
        <fullName evidence="1">Uncharacterized protein</fullName>
    </submittedName>
</protein>
<dbReference type="Proteomes" id="UP001519924">
    <property type="component" value="Unassembled WGS sequence"/>
</dbReference>
<accession>A0ABS7F015</accession>
<comment type="caution">
    <text evidence="1">The sequence shown here is derived from an EMBL/GenBank/DDBJ whole genome shotgun (WGS) entry which is preliminary data.</text>
</comment>
<reference evidence="1 2" key="1">
    <citation type="submission" date="2021-08" db="EMBL/GenBank/DDBJ databases">
        <title>Caldovatus sediminis gen. nov., sp. nov., a moderately thermophilic bacterium isolated from a hot spring.</title>
        <authorList>
            <person name="Hu C.-J."/>
            <person name="Li W.-J."/>
            <person name="Xian W.-D."/>
        </authorList>
    </citation>
    <scope>NUCLEOTIDE SEQUENCE [LARGE SCALE GENOMIC DNA]</scope>
    <source>
        <strain evidence="1 2">SYSU G05006</strain>
    </source>
</reference>
<dbReference type="RefSeq" id="WP_220116572.1">
    <property type="nucleotide sequence ID" value="NZ_JAHZUY010000008.1"/>
</dbReference>
<keyword evidence="2" id="KW-1185">Reference proteome</keyword>
<evidence type="ECO:0000313" key="2">
    <source>
        <dbReference type="Proteomes" id="UP001519924"/>
    </source>
</evidence>